<keyword evidence="2" id="KW-1185">Reference proteome</keyword>
<name>A0ACD0ZLB6_9NEIS</name>
<accession>A0ACD0ZLB6</accession>
<gene>
    <name evidence="1" type="ORF">H7A79_1203</name>
</gene>
<dbReference type="EMBL" id="CP060414">
    <property type="protein sequence ID" value="QNT58977.2"/>
    <property type="molecule type" value="Genomic_DNA"/>
</dbReference>
<reference evidence="1" key="1">
    <citation type="submission" date="2024-06" db="EMBL/GenBank/DDBJ databases">
        <title>Complete Genome Sequence of mouse commensal type strain Neisseria musculi.</title>
        <authorList>
            <person name="Thapa E."/>
            <person name="Aluvathingal J."/>
            <person name="Nadendla S."/>
            <person name="Mehta A."/>
            <person name="Tettelin H."/>
            <person name="Weyand N.J."/>
        </authorList>
    </citation>
    <scope>NUCLEOTIDE SEQUENCE</scope>
    <source>
        <strain evidence="1">NW831</strain>
    </source>
</reference>
<evidence type="ECO:0000313" key="2">
    <source>
        <dbReference type="Proteomes" id="UP000516412"/>
    </source>
</evidence>
<protein>
    <submittedName>
        <fullName evidence="1">Proton antiporter-2 family protein</fullName>
    </submittedName>
</protein>
<sequence length="685" mass="74337">MPALRIEKSLFVLRILGRGFFYFCANFNPIRAGSGKMAVFFYLSNISNFFIFRRFMAAEGAGELIKVVSLLGSAVVAVPLFKRLGLGSVLGYLAAGLVIGPFGLKLFDDPQAVIHIAELGVVMFLFIIGLEMKPSHLWALRRQIFGLGSLQVVLAAFILTLVGIFGFDASWQVAFVCASGFVLTSTAIVMQVLGERNELAGRSGQRMVSILLFEDLLIVPLLAVVSFLAPHDPVNAAEAGSVWMKLGAAALSVAVPVAAGLWLLNPLFRVLAKSKAREVMTAAALLVVLGAALLMEEGGLSMAMGAFVAGVLLSESSFRHQLEADIEPFRGLLLGLFFLGVGMALDLTVVAENWQIIVSGVVALMAAKAAVIYLVARAAKSSRAEAAERAVMMAQGGEFAFVLFTTAFSQKVIDATVNANMTAFVVLSMALTPLFLILHGKYLAPRLKQGGAGRADDEIHEQKAVIVVGMGRFGQITTDILRMCGYPLTIIDKDPVMVDGMNKYGIKTYFGDASRPELLLTAGIEKAQLLVVAIDDKEQALHIIEFARKTNPGIKIIARAYDRIQTFKLHRAGVEFAIRETFDSAVRTGRTALEVLGMEKGRADEISRFYFHRDRARVARMAPLYNPEDAIFQNEEMLNAAKQEDTETAAMIQALMRGEAVEWPDADETAWPSENTEGEKAALLK</sequence>
<dbReference type="Proteomes" id="UP000516412">
    <property type="component" value="Chromosome"/>
</dbReference>
<organism evidence="1 2">
    <name type="scientific">Neisseria musculi</name>
    <dbReference type="NCBI Taxonomy" id="1815583"/>
    <lineage>
        <taxon>Bacteria</taxon>
        <taxon>Pseudomonadati</taxon>
        <taxon>Pseudomonadota</taxon>
        <taxon>Betaproteobacteria</taxon>
        <taxon>Neisseriales</taxon>
        <taxon>Neisseriaceae</taxon>
        <taxon>Neisseria</taxon>
    </lineage>
</organism>
<evidence type="ECO:0000313" key="1">
    <source>
        <dbReference type="EMBL" id="QNT58977.2"/>
    </source>
</evidence>
<proteinExistence type="predicted"/>